<keyword evidence="8" id="KW-1185">Reference proteome</keyword>
<keyword evidence="2" id="KW-0547">Nucleotide-binding</keyword>
<dbReference type="PANTHER" id="PTHR11538">
    <property type="entry name" value="PHENYLALANYL-TRNA SYNTHETASE"/>
    <property type="match status" value="1"/>
</dbReference>
<feature type="domain" description="Phenylalanyl-tRNA synthetase" evidence="6">
    <location>
        <begin position="48"/>
        <end position="136"/>
    </location>
</feature>
<evidence type="ECO:0000256" key="2">
    <source>
        <dbReference type="ARBA" id="ARBA00022741"/>
    </source>
</evidence>
<dbReference type="GO" id="GO:0005739">
    <property type="term" value="C:mitochondrion"/>
    <property type="evidence" value="ECO:0007669"/>
    <property type="project" value="TreeGrafter"/>
</dbReference>
<dbReference type="GO" id="GO:0000049">
    <property type="term" value="F:tRNA binding"/>
    <property type="evidence" value="ECO:0007669"/>
    <property type="project" value="InterPro"/>
</dbReference>
<reference evidence="7 8" key="1">
    <citation type="submission" date="2024-05" db="EMBL/GenBank/DDBJ databases">
        <authorList>
            <person name="Wallberg A."/>
        </authorList>
    </citation>
    <scope>NUCLEOTIDE SEQUENCE [LARGE SCALE GENOMIC DNA]</scope>
</reference>
<dbReference type="Gene3D" id="3.30.930.10">
    <property type="entry name" value="Bira Bifunctional Protein, Domain 2"/>
    <property type="match status" value="1"/>
</dbReference>
<gene>
    <name evidence="7" type="ORF">MNOR_LOCUS35201</name>
</gene>
<feature type="non-terminal residue" evidence="7">
    <location>
        <position position="397"/>
    </location>
</feature>
<comment type="caution">
    <text evidence="7">The sequence shown here is derived from an EMBL/GenBank/DDBJ whole genome shotgun (WGS) entry which is preliminary data.</text>
</comment>
<dbReference type="PANTHER" id="PTHR11538:SF41">
    <property type="entry name" value="PHENYLALANINE--TRNA LIGASE, MITOCHONDRIAL"/>
    <property type="match status" value="1"/>
</dbReference>
<accession>A0AAV2SE44</accession>
<dbReference type="GO" id="GO:0004826">
    <property type="term" value="F:phenylalanine-tRNA ligase activity"/>
    <property type="evidence" value="ECO:0007669"/>
    <property type="project" value="TreeGrafter"/>
</dbReference>
<dbReference type="InterPro" id="IPR045864">
    <property type="entry name" value="aa-tRNA-synth_II/BPL/LPL"/>
</dbReference>
<dbReference type="GO" id="GO:0005524">
    <property type="term" value="F:ATP binding"/>
    <property type="evidence" value="ECO:0007669"/>
    <property type="project" value="UniProtKB-KW"/>
</dbReference>
<dbReference type="GO" id="GO:0006432">
    <property type="term" value="P:phenylalanyl-tRNA aminoacylation"/>
    <property type="evidence" value="ECO:0007669"/>
    <property type="project" value="TreeGrafter"/>
</dbReference>
<keyword evidence="4" id="KW-0648">Protein biosynthesis</keyword>
<keyword evidence="5" id="KW-0030">Aminoacyl-tRNA synthetase</keyword>
<dbReference type="SUPFAM" id="SSF55681">
    <property type="entry name" value="Class II aaRS and biotin synthetases"/>
    <property type="match status" value="1"/>
</dbReference>
<name>A0AAV2SE44_MEGNR</name>
<proteinExistence type="predicted"/>
<keyword evidence="3" id="KW-0067">ATP-binding</keyword>
<sequence length="397" mass="47148">MTNVTPRILSHVGKNLHMQKYHPLSHLRQRIVNYMYKRYLAARGNPRFSVHDQIHPVVTVEQNFDTLLTPKDHVSRKKSDNYYVNENCLLRAHTSAHQVELIRMGFDNFLVVGDVYRRDEIDSSHYPVFHQCEGVRLCTKEELYGSHVDMDNYHLFESTERNEHQQGVHNRDAVILLEKDLKHCLQGLATSLFGPEIQLKWDTKYYYKIFTKNFRKFNFRENISWQVKFNICFLLFDCGISEFLNWAYFFTQDKLSAKIFIYTIPKTFVAQKLYWSGGGHFLNLIKFSSKRPTRRVSRKGILQFITNNFVSFWSNIDCMLNFYITLFFATPYNIGEIVEIYWSDLLIQNRPIRQLFIHCHSLRVIEYLQQFLLGKKSVILNQKLCHELTANINVMVK</sequence>
<keyword evidence="1" id="KW-0436">Ligase</keyword>
<evidence type="ECO:0000313" key="7">
    <source>
        <dbReference type="EMBL" id="CAL4179602.1"/>
    </source>
</evidence>
<organism evidence="7 8">
    <name type="scientific">Meganyctiphanes norvegica</name>
    <name type="common">Northern krill</name>
    <name type="synonym">Thysanopoda norvegica</name>
    <dbReference type="NCBI Taxonomy" id="48144"/>
    <lineage>
        <taxon>Eukaryota</taxon>
        <taxon>Metazoa</taxon>
        <taxon>Ecdysozoa</taxon>
        <taxon>Arthropoda</taxon>
        <taxon>Crustacea</taxon>
        <taxon>Multicrustacea</taxon>
        <taxon>Malacostraca</taxon>
        <taxon>Eumalacostraca</taxon>
        <taxon>Eucarida</taxon>
        <taxon>Euphausiacea</taxon>
        <taxon>Euphausiidae</taxon>
        <taxon>Meganyctiphanes</taxon>
    </lineage>
</organism>
<evidence type="ECO:0000256" key="5">
    <source>
        <dbReference type="ARBA" id="ARBA00023146"/>
    </source>
</evidence>
<dbReference type="Proteomes" id="UP001497623">
    <property type="component" value="Unassembled WGS sequence"/>
</dbReference>
<evidence type="ECO:0000256" key="3">
    <source>
        <dbReference type="ARBA" id="ARBA00022840"/>
    </source>
</evidence>
<dbReference type="AlphaFoldDB" id="A0AAV2SE44"/>
<protein>
    <recommendedName>
        <fullName evidence="6">Phenylalanyl-tRNA synthetase domain-containing protein</fullName>
    </recommendedName>
</protein>
<evidence type="ECO:0000259" key="6">
    <source>
        <dbReference type="Pfam" id="PF01409"/>
    </source>
</evidence>
<evidence type="ECO:0000256" key="4">
    <source>
        <dbReference type="ARBA" id="ARBA00022917"/>
    </source>
</evidence>
<evidence type="ECO:0000313" key="8">
    <source>
        <dbReference type="Proteomes" id="UP001497623"/>
    </source>
</evidence>
<dbReference type="EMBL" id="CAXKWB010057582">
    <property type="protein sequence ID" value="CAL4179602.1"/>
    <property type="molecule type" value="Genomic_DNA"/>
</dbReference>
<dbReference type="InterPro" id="IPR002319">
    <property type="entry name" value="Phenylalanyl-tRNA_Synthase"/>
</dbReference>
<dbReference type="Pfam" id="PF01409">
    <property type="entry name" value="tRNA-synt_2d"/>
    <property type="match status" value="1"/>
</dbReference>
<evidence type="ECO:0000256" key="1">
    <source>
        <dbReference type="ARBA" id="ARBA00022598"/>
    </source>
</evidence>